<protein>
    <submittedName>
        <fullName evidence="2">Uncharacterized protein</fullName>
    </submittedName>
</protein>
<dbReference type="OrthoDB" id="10440073at2759"/>
<feature type="compositionally biased region" description="Basic and acidic residues" evidence="1">
    <location>
        <begin position="14"/>
        <end position="33"/>
    </location>
</feature>
<dbReference type="KEGG" id="mlr:MELLADRAFT_101663"/>
<dbReference type="AlphaFoldDB" id="F4R6K3"/>
<feature type="compositionally biased region" description="Low complexity" evidence="1">
    <location>
        <begin position="78"/>
        <end position="88"/>
    </location>
</feature>
<proteinExistence type="predicted"/>
<dbReference type="InParanoid" id="F4R6K3"/>
<evidence type="ECO:0000313" key="3">
    <source>
        <dbReference type="Proteomes" id="UP000001072"/>
    </source>
</evidence>
<evidence type="ECO:0000256" key="1">
    <source>
        <dbReference type="SAM" id="MobiDB-lite"/>
    </source>
</evidence>
<keyword evidence="3" id="KW-1185">Reference proteome</keyword>
<name>F4R6K3_MELLP</name>
<gene>
    <name evidence="2" type="ORF">MELLADRAFT_101663</name>
</gene>
<dbReference type="EMBL" id="GL883091">
    <property type="protein sequence ID" value="EGG12450.1"/>
    <property type="molecule type" value="Genomic_DNA"/>
</dbReference>
<sequence length="238" mass="26950">MLEFHGQSLFDFKSPSDDTKIIHKGRTQQDHTHNSSTSPPVTPPSSPQAEGELEDSEDEWNTEMQDLDIDQISPKVFTSSNSSTSLETSQKRTYTKWNKDYVWSAPEDKEDLDYIPDIHENQSSYSESDISEGYTSEDFDKADPLRAIFLKEENLNMLRNATEEFFLPSWIGRVPKTVGSKTGGNHLNTTTLKNMTLTPDLPSSNVCSLKESVIFHPSPTVNEARIGTVWKAIYMHQI</sequence>
<feature type="compositionally biased region" description="Acidic residues" evidence="1">
    <location>
        <begin position="51"/>
        <end position="69"/>
    </location>
</feature>
<reference evidence="3" key="1">
    <citation type="journal article" date="2011" name="Proc. Natl. Acad. Sci. U.S.A.">
        <title>Obligate biotrophy features unraveled by the genomic analysis of rust fungi.</title>
        <authorList>
            <person name="Duplessis S."/>
            <person name="Cuomo C.A."/>
            <person name="Lin Y.-C."/>
            <person name="Aerts A."/>
            <person name="Tisserant E."/>
            <person name="Veneault-Fourrey C."/>
            <person name="Joly D.L."/>
            <person name="Hacquard S."/>
            <person name="Amselem J."/>
            <person name="Cantarel B.L."/>
            <person name="Chiu R."/>
            <person name="Coutinho P.M."/>
            <person name="Feau N."/>
            <person name="Field M."/>
            <person name="Frey P."/>
            <person name="Gelhaye E."/>
            <person name="Goldberg J."/>
            <person name="Grabherr M.G."/>
            <person name="Kodira C.D."/>
            <person name="Kohler A."/>
            <person name="Kuees U."/>
            <person name="Lindquist E.A."/>
            <person name="Lucas S.M."/>
            <person name="Mago R."/>
            <person name="Mauceli E."/>
            <person name="Morin E."/>
            <person name="Murat C."/>
            <person name="Pangilinan J.L."/>
            <person name="Park R."/>
            <person name="Pearson M."/>
            <person name="Quesneville H."/>
            <person name="Rouhier N."/>
            <person name="Sakthikumar S."/>
            <person name="Salamov A.A."/>
            <person name="Schmutz J."/>
            <person name="Selles B."/>
            <person name="Shapiro H."/>
            <person name="Tanguay P."/>
            <person name="Tuskan G.A."/>
            <person name="Henrissat B."/>
            <person name="Van de Peer Y."/>
            <person name="Rouze P."/>
            <person name="Ellis J.G."/>
            <person name="Dodds P.N."/>
            <person name="Schein J.E."/>
            <person name="Zhong S."/>
            <person name="Hamelin R.C."/>
            <person name="Grigoriev I.V."/>
            <person name="Szabo L.J."/>
            <person name="Martin F."/>
        </authorList>
    </citation>
    <scope>NUCLEOTIDE SEQUENCE [LARGE SCALE GENOMIC DNA]</scope>
    <source>
        <strain evidence="3">98AG31 / pathotype 3-4-7</strain>
    </source>
</reference>
<dbReference type="RefSeq" id="XP_007404825.1">
    <property type="nucleotide sequence ID" value="XM_007404763.1"/>
</dbReference>
<evidence type="ECO:0000313" key="2">
    <source>
        <dbReference type="EMBL" id="EGG12450.1"/>
    </source>
</evidence>
<organism evidence="3">
    <name type="scientific">Melampsora larici-populina (strain 98AG31 / pathotype 3-4-7)</name>
    <name type="common">Poplar leaf rust fungus</name>
    <dbReference type="NCBI Taxonomy" id="747676"/>
    <lineage>
        <taxon>Eukaryota</taxon>
        <taxon>Fungi</taxon>
        <taxon>Dikarya</taxon>
        <taxon>Basidiomycota</taxon>
        <taxon>Pucciniomycotina</taxon>
        <taxon>Pucciniomycetes</taxon>
        <taxon>Pucciniales</taxon>
        <taxon>Melampsoraceae</taxon>
        <taxon>Melampsora</taxon>
    </lineage>
</organism>
<feature type="region of interest" description="Disordered" evidence="1">
    <location>
        <begin position="1"/>
        <end position="90"/>
    </location>
</feature>
<dbReference type="GeneID" id="18921433"/>
<accession>F4R6K3</accession>
<dbReference type="HOGENOM" id="CLU_1166041_0_0_1"/>
<dbReference type="VEuPathDB" id="FungiDB:MELLADRAFT_101663"/>
<dbReference type="Proteomes" id="UP000001072">
    <property type="component" value="Unassembled WGS sequence"/>
</dbReference>